<dbReference type="Proteomes" id="UP001597375">
    <property type="component" value="Unassembled WGS sequence"/>
</dbReference>
<protein>
    <submittedName>
        <fullName evidence="3">DUF1080 domain-containing protein</fullName>
    </submittedName>
</protein>
<proteinExistence type="predicted"/>
<evidence type="ECO:0000313" key="4">
    <source>
        <dbReference type="Proteomes" id="UP001597375"/>
    </source>
</evidence>
<name>A0ABW5D9U8_9BACT</name>
<evidence type="ECO:0000259" key="2">
    <source>
        <dbReference type="Pfam" id="PF06439"/>
    </source>
</evidence>
<keyword evidence="4" id="KW-1185">Reference proteome</keyword>
<dbReference type="EMBL" id="JBHUIT010000026">
    <property type="protein sequence ID" value="MFD2257345.1"/>
    <property type="molecule type" value="Genomic_DNA"/>
</dbReference>
<dbReference type="InterPro" id="IPR010496">
    <property type="entry name" value="AL/BT2_dom"/>
</dbReference>
<comment type="caution">
    <text evidence="3">The sequence shown here is derived from an EMBL/GenBank/DDBJ whole genome shotgun (WGS) entry which is preliminary data.</text>
</comment>
<organism evidence="3 4">
    <name type="scientific">Luteolibacter algae</name>
    <dbReference type="NCBI Taxonomy" id="454151"/>
    <lineage>
        <taxon>Bacteria</taxon>
        <taxon>Pseudomonadati</taxon>
        <taxon>Verrucomicrobiota</taxon>
        <taxon>Verrucomicrobiia</taxon>
        <taxon>Verrucomicrobiales</taxon>
        <taxon>Verrucomicrobiaceae</taxon>
        <taxon>Luteolibacter</taxon>
    </lineage>
</organism>
<feature type="chain" id="PRO_5046204763" evidence="1">
    <location>
        <begin position="21"/>
        <end position="283"/>
    </location>
</feature>
<dbReference type="RefSeq" id="WP_386820631.1">
    <property type="nucleotide sequence ID" value="NZ_JBHUIT010000026.1"/>
</dbReference>
<feature type="domain" description="3-keto-alpha-glucoside-1,2-lyase/3-keto-2-hydroxy-glucal hydratase" evidence="2">
    <location>
        <begin position="33"/>
        <end position="268"/>
    </location>
</feature>
<feature type="signal peptide" evidence="1">
    <location>
        <begin position="1"/>
        <end position="20"/>
    </location>
</feature>
<accession>A0ABW5D9U8</accession>
<reference evidence="4" key="1">
    <citation type="journal article" date="2019" name="Int. J. Syst. Evol. Microbiol.">
        <title>The Global Catalogue of Microorganisms (GCM) 10K type strain sequencing project: providing services to taxonomists for standard genome sequencing and annotation.</title>
        <authorList>
            <consortium name="The Broad Institute Genomics Platform"/>
            <consortium name="The Broad Institute Genome Sequencing Center for Infectious Disease"/>
            <person name="Wu L."/>
            <person name="Ma J."/>
        </authorList>
    </citation>
    <scope>NUCLEOTIDE SEQUENCE [LARGE SCALE GENOMIC DNA]</scope>
    <source>
        <strain evidence="4">CGMCC 4.7106</strain>
    </source>
</reference>
<gene>
    <name evidence="3" type="ORF">ACFSSA_11720</name>
</gene>
<keyword evidence="1" id="KW-0732">Signal</keyword>
<sequence>MKKPLIYTTILGFSTLTLFAQEEAARPLLDDSLSQWEVFIGVPHESVEVPGGEKSTSKDGMNGVPLGLGNDPLKVFTTIKEGDETVLHVSGQIYGALSSKEEFENYHLSLQMKWGEKKWEPRLNQRRDSGLLFHATGKHASFWNVWMSSLECQIQEHDCGDFIPLAGTKATIRAVPNPAGKGPHVYDPTAVPRETSGYTAASTDADKPNGEWNTIELYVLGDDAVFVVNGIPNMALTNAKMKDQPLTKGKLQIQSEAAEVFYKNITIKPLTEFPEKLAALVAE</sequence>
<evidence type="ECO:0000256" key="1">
    <source>
        <dbReference type="SAM" id="SignalP"/>
    </source>
</evidence>
<evidence type="ECO:0000313" key="3">
    <source>
        <dbReference type="EMBL" id="MFD2257345.1"/>
    </source>
</evidence>
<dbReference type="Gene3D" id="2.60.120.560">
    <property type="entry name" value="Exo-inulinase, domain 1"/>
    <property type="match status" value="1"/>
</dbReference>
<dbReference type="Pfam" id="PF06439">
    <property type="entry name" value="3keto-disac_hyd"/>
    <property type="match status" value="1"/>
</dbReference>